<dbReference type="Gene3D" id="1.10.510.10">
    <property type="entry name" value="Transferase(Phosphotransferase) domain 1"/>
    <property type="match status" value="1"/>
</dbReference>
<dbReference type="GO" id="GO:0005524">
    <property type="term" value="F:ATP binding"/>
    <property type="evidence" value="ECO:0007669"/>
    <property type="project" value="UniProtKB-UniRule"/>
</dbReference>
<dbReference type="Proteomes" id="UP000626092">
    <property type="component" value="Unassembled WGS sequence"/>
</dbReference>
<dbReference type="PANTHER" id="PTHR46146:SF23">
    <property type="entry name" value="PROTEIN KINASE DOMAIN-CONTAINING PROTEIN"/>
    <property type="match status" value="1"/>
</dbReference>
<dbReference type="EMBL" id="WJXA01000011">
    <property type="protein sequence ID" value="KAF7126641.1"/>
    <property type="molecule type" value="Genomic_DNA"/>
</dbReference>
<evidence type="ECO:0000256" key="7">
    <source>
        <dbReference type="ARBA" id="ARBA00047899"/>
    </source>
</evidence>
<sequence length="353" mass="39233">MHEFDYEELEAATENFASSRIIGKGSHGCIYKGTLKDGTLVAIKKQSLGLQKLQDNSKLDNEIRILLSLPANPYLISLLGTSRDCAGNRVLVMEHMPNGTLHDLLHAAPSPPPWPKRVQAAIQVAKAVQFIHQAEPSVIHRDIKSANILFDVDWNARLADFGLSVRRSGQQVDSDNSLSRPAGTIGYLDPCYTAPCRLSTKNDVFSFGVVLLEIISATKAIDVSRDPSSIVEWALPLIKEDRVEEICDERVTLPAYMESRVRHMLRIAARCVSSDEDHRRPSMGEVVDEMENCFVERVRFSLWIDILDACLKRRPQRSAVVKRKGDAVIAAATVTTGHGKMLLREVLADIALE</sequence>
<evidence type="ECO:0000259" key="11">
    <source>
        <dbReference type="PROSITE" id="PS50011"/>
    </source>
</evidence>
<evidence type="ECO:0000256" key="9">
    <source>
        <dbReference type="PROSITE-ProRule" id="PRU10141"/>
    </source>
</evidence>
<dbReference type="EC" id="2.7.11.1" evidence="1"/>
<evidence type="ECO:0000256" key="10">
    <source>
        <dbReference type="RuleBase" id="RU000304"/>
    </source>
</evidence>
<evidence type="ECO:0000256" key="4">
    <source>
        <dbReference type="ARBA" id="ARBA00022741"/>
    </source>
</evidence>
<evidence type="ECO:0000256" key="3">
    <source>
        <dbReference type="ARBA" id="ARBA00022679"/>
    </source>
</evidence>
<evidence type="ECO:0000256" key="6">
    <source>
        <dbReference type="ARBA" id="ARBA00022840"/>
    </source>
</evidence>
<dbReference type="PIRSF" id="PIRSF000654">
    <property type="entry name" value="Integrin-linked_kinase"/>
    <property type="match status" value="1"/>
</dbReference>
<name>A0A834G5Q1_RHOSS</name>
<dbReference type="PROSITE" id="PS00108">
    <property type="entry name" value="PROTEIN_KINASE_ST"/>
    <property type="match status" value="1"/>
</dbReference>
<proteinExistence type="inferred from homology"/>
<evidence type="ECO:0000256" key="2">
    <source>
        <dbReference type="ARBA" id="ARBA00022527"/>
    </source>
</evidence>
<protein>
    <recommendedName>
        <fullName evidence="1">non-specific serine/threonine protein kinase</fullName>
        <ecNumber evidence="1">2.7.11.1</ecNumber>
    </recommendedName>
</protein>
<comment type="catalytic activity">
    <reaction evidence="7">
        <text>L-threonyl-[protein] + ATP = O-phospho-L-threonyl-[protein] + ADP + H(+)</text>
        <dbReference type="Rhea" id="RHEA:46608"/>
        <dbReference type="Rhea" id="RHEA-COMP:11060"/>
        <dbReference type="Rhea" id="RHEA-COMP:11605"/>
        <dbReference type="ChEBI" id="CHEBI:15378"/>
        <dbReference type="ChEBI" id="CHEBI:30013"/>
        <dbReference type="ChEBI" id="CHEBI:30616"/>
        <dbReference type="ChEBI" id="CHEBI:61977"/>
        <dbReference type="ChEBI" id="CHEBI:456216"/>
        <dbReference type="EC" id="2.7.11.1"/>
    </reaction>
</comment>
<dbReference type="Pfam" id="PF00069">
    <property type="entry name" value="Pkinase"/>
    <property type="match status" value="1"/>
</dbReference>
<dbReference type="OrthoDB" id="4062651at2759"/>
<dbReference type="InterPro" id="IPR017441">
    <property type="entry name" value="Protein_kinase_ATP_BS"/>
</dbReference>
<dbReference type="PROSITE" id="PS00107">
    <property type="entry name" value="PROTEIN_KINASE_ATP"/>
    <property type="match status" value="1"/>
</dbReference>
<keyword evidence="5" id="KW-0418">Kinase</keyword>
<evidence type="ECO:0000313" key="12">
    <source>
        <dbReference type="EMBL" id="KAF7126641.1"/>
    </source>
</evidence>
<dbReference type="InterPro" id="IPR008271">
    <property type="entry name" value="Ser/Thr_kinase_AS"/>
</dbReference>
<dbReference type="GO" id="GO:0004674">
    <property type="term" value="F:protein serine/threonine kinase activity"/>
    <property type="evidence" value="ECO:0007669"/>
    <property type="project" value="UniProtKB-KW"/>
</dbReference>
<reference evidence="12" key="1">
    <citation type="submission" date="2019-11" db="EMBL/GenBank/DDBJ databases">
        <authorList>
            <person name="Liu Y."/>
            <person name="Hou J."/>
            <person name="Li T.-Q."/>
            <person name="Guan C.-H."/>
            <person name="Wu X."/>
            <person name="Wu H.-Z."/>
            <person name="Ling F."/>
            <person name="Zhang R."/>
            <person name="Shi X.-G."/>
            <person name="Ren J.-P."/>
            <person name="Chen E.-F."/>
            <person name="Sun J.-M."/>
        </authorList>
    </citation>
    <scope>NUCLEOTIDE SEQUENCE</scope>
    <source>
        <strain evidence="12">Adult_tree_wgs_1</strain>
        <tissue evidence="12">Leaves</tissue>
    </source>
</reference>
<dbReference type="Gene3D" id="3.30.200.20">
    <property type="entry name" value="Phosphorylase Kinase, domain 1"/>
    <property type="match status" value="1"/>
</dbReference>
<comment type="catalytic activity">
    <reaction evidence="8">
        <text>L-seryl-[protein] + ATP = O-phospho-L-seryl-[protein] + ADP + H(+)</text>
        <dbReference type="Rhea" id="RHEA:17989"/>
        <dbReference type="Rhea" id="RHEA-COMP:9863"/>
        <dbReference type="Rhea" id="RHEA-COMP:11604"/>
        <dbReference type="ChEBI" id="CHEBI:15378"/>
        <dbReference type="ChEBI" id="CHEBI:29999"/>
        <dbReference type="ChEBI" id="CHEBI:30616"/>
        <dbReference type="ChEBI" id="CHEBI:83421"/>
        <dbReference type="ChEBI" id="CHEBI:456216"/>
        <dbReference type="EC" id="2.7.11.1"/>
    </reaction>
</comment>
<dbReference type="InterPro" id="IPR011009">
    <property type="entry name" value="Kinase-like_dom_sf"/>
</dbReference>
<dbReference type="PANTHER" id="PTHR46146">
    <property type="entry name" value="SERINE/THREONINE-PROTEIN KINASE-LIKE PROTEIN CCR4"/>
    <property type="match status" value="1"/>
</dbReference>
<dbReference type="AlphaFoldDB" id="A0A834G5Q1"/>
<evidence type="ECO:0000256" key="5">
    <source>
        <dbReference type="ARBA" id="ARBA00022777"/>
    </source>
</evidence>
<organism evidence="12 13">
    <name type="scientific">Rhododendron simsii</name>
    <name type="common">Sims's rhododendron</name>
    <dbReference type="NCBI Taxonomy" id="118357"/>
    <lineage>
        <taxon>Eukaryota</taxon>
        <taxon>Viridiplantae</taxon>
        <taxon>Streptophyta</taxon>
        <taxon>Embryophyta</taxon>
        <taxon>Tracheophyta</taxon>
        <taxon>Spermatophyta</taxon>
        <taxon>Magnoliopsida</taxon>
        <taxon>eudicotyledons</taxon>
        <taxon>Gunneridae</taxon>
        <taxon>Pentapetalae</taxon>
        <taxon>asterids</taxon>
        <taxon>Ericales</taxon>
        <taxon>Ericaceae</taxon>
        <taxon>Ericoideae</taxon>
        <taxon>Rhodoreae</taxon>
        <taxon>Rhododendron</taxon>
    </lineage>
</organism>
<keyword evidence="6 9" id="KW-0067">ATP-binding</keyword>
<feature type="binding site" evidence="9">
    <location>
        <position position="45"/>
    </location>
    <ligand>
        <name>ATP</name>
        <dbReference type="ChEBI" id="CHEBI:30616"/>
    </ligand>
</feature>
<evidence type="ECO:0000256" key="1">
    <source>
        <dbReference type="ARBA" id="ARBA00012513"/>
    </source>
</evidence>
<comment type="similarity">
    <text evidence="10">Belongs to the protein kinase superfamily.</text>
</comment>
<keyword evidence="4 9" id="KW-0547">Nucleotide-binding</keyword>
<feature type="domain" description="Protein kinase" evidence="11">
    <location>
        <begin position="16"/>
        <end position="295"/>
    </location>
</feature>
<accession>A0A834G5Q1</accession>
<dbReference type="SMART" id="SM00220">
    <property type="entry name" value="S_TKc"/>
    <property type="match status" value="1"/>
</dbReference>
<dbReference type="SUPFAM" id="SSF56112">
    <property type="entry name" value="Protein kinase-like (PK-like)"/>
    <property type="match status" value="1"/>
</dbReference>
<gene>
    <name evidence="12" type="ORF">RHSIM_Rhsim11G0125800</name>
</gene>
<evidence type="ECO:0000256" key="8">
    <source>
        <dbReference type="ARBA" id="ARBA00048679"/>
    </source>
</evidence>
<dbReference type="FunFam" id="1.10.510.10:FF:000809">
    <property type="entry name" value="Serine/threonine-protein kinase-like protein At5g23170"/>
    <property type="match status" value="1"/>
</dbReference>
<dbReference type="InterPro" id="IPR000719">
    <property type="entry name" value="Prot_kinase_dom"/>
</dbReference>
<keyword evidence="3" id="KW-0808">Transferase</keyword>
<dbReference type="PROSITE" id="PS50011">
    <property type="entry name" value="PROTEIN_KINASE_DOM"/>
    <property type="match status" value="1"/>
</dbReference>
<keyword evidence="2 10" id="KW-0723">Serine/threonine-protein kinase</keyword>
<keyword evidence="13" id="KW-1185">Reference proteome</keyword>
<comment type="caution">
    <text evidence="12">The sequence shown here is derived from an EMBL/GenBank/DDBJ whole genome shotgun (WGS) entry which is preliminary data.</text>
</comment>
<evidence type="ECO:0000313" key="13">
    <source>
        <dbReference type="Proteomes" id="UP000626092"/>
    </source>
</evidence>